<proteinExistence type="inferred from homology"/>
<feature type="compositionally biased region" description="Basic and acidic residues" evidence="6">
    <location>
        <begin position="83"/>
        <end position="112"/>
    </location>
</feature>
<keyword evidence="5" id="KW-0539">Nucleus</keyword>
<dbReference type="PANTHER" id="PTHR13243">
    <property type="entry name" value="HSPC111 PROTEIN-RELATED"/>
    <property type="match status" value="1"/>
</dbReference>
<evidence type="ECO:0000256" key="6">
    <source>
        <dbReference type="SAM" id="MobiDB-lite"/>
    </source>
</evidence>
<accession>A0A5M3N1Z8</accession>
<dbReference type="AlphaFoldDB" id="A0A5M3N1Z8"/>
<keyword evidence="8" id="KW-1185">Reference proteome</keyword>
<dbReference type="EMBL" id="JH711574">
    <property type="protein sequence ID" value="EIW85413.1"/>
    <property type="molecule type" value="Genomic_DNA"/>
</dbReference>
<feature type="region of interest" description="Disordered" evidence="6">
    <location>
        <begin position="1"/>
        <end position="36"/>
    </location>
</feature>
<evidence type="ECO:0000256" key="3">
    <source>
        <dbReference type="ARBA" id="ARBA00008479"/>
    </source>
</evidence>
<comment type="caution">
    <text evidence="7">The sequence shown here is derived from an EMBL/GenBank/DDBJ whole genome shotgun (WGS) entry which is preliminary data.</text>
</comment>
<feature type="region of interest" description="Disordered" evidence="6">
    <location>
        <begin position="70"/>
        <end position="139"/>
    </location>
</feature>
<evidence type="ECO:0000256" key="1">
    <source>
        <dbReference type="ARBA" id="ARBA00002889"/>
    </source>
</evidence>
<reference evidence="8" key="1">
    <citation type="journal article" date="2012" name="Science">
        <title>The Paleozoic origin of enzymatic lignin decomposition reconstructed from 31 fungal genomes.</title>
        <authorList>
            <person name="Floudas D."/>
            <person name="Binder M."/>
            <person name="Riley R."/>
            <person name="Barry K."/>
            <person name="Blanchette R.A."/>
            <person name="Henrissat B."/>
            <person name="Martinez A.T."/>
            <person name="Otillar R."/>
            <person name="Spatafora J.W."/>
            <person name="Yadav J.S."/>
            <person name="Aerts A."/>
            <person name="Benoit I."/>
            <person name="Boyd A."/>
            <person name="Carlson A."/>
            <person name="Copeland A."/>
            <person name="Coutinho P.M."/>
            <person name="de Vries R.P."/>
            <person name="Ferreira P."/>
            <person name="Findley K."/>
            <person name="Foster B."/>
            <person name="Gaskell J."/>
            <person name="Glotzer D."/>
            <person name="Gorecki P."/>
            <person name="Heitman J."/>
            <person name="Hesse C."/>
            <person name="Hori C."/>
            <person name="Igarashi K."/>
            <person name="Jurgens J.A."/>
            <person name="Kallen N."/>
            <person name="Kersten P."/>
            <person name="Kohler A."/>
            <person name="Kuees U."/>
            <person name="Kumar T.K.A."/>
            <person name="Kuo A."/>
            <person name="LaButti K."/>
            <person name="Larrondo L.F."/>
            <person name="Lindquist E."/>
            <person name="Ling A."/>
            <person name="Lombard V."/>
            <person name="Lucas S."/>
            <person name="Lundell T."/>
            <person name="Martin R."/>
            <person name="McLaughlin D.J."/>
            <person name="Morgenstern I."/>
            <person name="Morin E."/>
            <person name="Murat C."/>
            <person name="Nagy L.G."/>
            <person name="Nolan M."/>
            <person name="Ohm R.A."/>
            <person name="Patyshakuliyeva A."/>
            <person name="Rokas A."/>
            <person name="Ruiz-Duenas F.J."/>
            <person name="Sabat G."/>
            <person name="Salamov A."/>
            <person name="Samejima M."/>
            <person name="Schmutz J."/>
            <person name="Slot J.C."/>
            <person name="St John F."/>
            <person name="Stenlid J."/>
            <person name="Sun H."/>
            <person name="Sun S."/>
            <person name="Syed K."/>
            <person name="Tsang A."/>
            <person name="Wiebenga A."/>
            <person name="Young D."/>
            <person name="Pisabarro A."/>
            <person name="Eastwood D.C."/>
            <person name="Martin F."/>
            <person name="Cullen D."/>
            <person name="Grigoriev I.V."/>
            <person name="Hibbett D.S."/>
        </authorList>
    </citation>
    <scope>NUCLEOTIDE SEQUENCE [LARGE SCALE GENOMIC DNA]</scope>
    <source>
        <strain evidence="8">RWD-64-598 SS2</strain>
    </source>
</reference>
<dbReference type="GeneID" id="19199376"/>
<evidence type="ECO:0000256" key="2">
    <source>
        <dbReference type="ARBA" id="ARBA00004604"/>
    </source>
</evidence>
<dbReference type="PANTHER" id="PTHR13243:SF1">
    <property type="entry name" value="NUCLEOLAR PROTEIN 16"/>
    <property type="match status" value="1"/>
</dbReference>
<dbReference type="Proteomes" id="UP000053558">
    <property type="component" value="Unassembled WGS sequence"/>
</dbReference>
<dbReference type="KEGG" id="cput:CONPUDRAFT_118245"/>
<feature type="compositionally biased region" description="Basic residues" evidence="6">
    <location>
        <begin position="1"/>
        <end position="11"/>
    </location>
</feature>
<dbReference type="GO" id="GO:0005730">
    <property type="term" value="C:nucleolus"/>
    <property type="evidence" value="ECO:0007669"/>
    <property type="project" value="UniProtKB-SubCell"/>
</dbReference>
<organism evidence="7 8">
    <name type="scientific">Coniophora puteana (strain RWD-64-598)</name>
    <name type="common">Brown rot fungus</name>
    <dbReference type="NCBI Taxonomy" id="741705"/>
    <lineage>
        <taxon>Eukaryota</taxon>
        <taxon>Fungi</taxon>
        <taxon>Dikarya</taxon>
        <taxon>Basidiomycota</taxon>
        <taxon>Agaricomycotina</taxon>
        <taxon>Agaricomycetes</taxon>
        <taxon>Agaricomycetidae</taxon>
        <taxon>Boletales</taxon>
        <taxon>Coniophorineae</taxon>
        <taxon>Coniophoraceae</taxon>
        <taxon>Coniophora</taxon>
    </lineage>
</organism>
<comment type="subcellular location">
    <subcellularLocation>
        <location evidence="2">Nucleus</location>
        <location evidence="2">Nucleolus</location>
    </subcellularLocation>
</comment>
<sequence>MANPRQRRKSKSSSYKPVNHARRAKKMQKKMPAIRGPKILQDSWDKSKTVRQNYAALGLQSSLNPLQSGGVEKELVRGQSKVPEIEEARPAPSSDDKLRRGFGRIVRDEDGNVLRIELPEEDNGDTGAKMDEDDDALPEAQIDDEVADKWVSHSASGLGTGSTTSVVDALELLAKSGSRTMRHTSSGEKTYLDRLVDEYGVDVEKMARDRRLNPEQKTVGELRRALKKAGLELH</sequence>
<evidence type="ECO:0000256" key="5">
    <source>
        <dbReference type="ARBA" id="ARBA00023242"/>
    </source>
</evidence>
<dbReference type="RefSeq" id="XP_007764907.1">
    <property type="nucleotide sequence ID" value="XM_007766717.1"/>
</dbReference>
<comment type="similarity">
    <text evidence="3">Belongs to the NOP16 family.</text>
</comment>
<dbReference type="OrthoDB" id="285729at2759"/>
<feature type="compositionally biased region" description="Basic residues" evidence="6">
    <location>
        <begin position="19"/>
        <end position="29"/>
    </location>
</feature>
<dbReference type="Pfam" id="PF09420">
    <property type="entry name" value="Nop16"/>
    <property type="match status" value="1"/>
</dbReference>
<evidence type="ECO:0000313" key="7">
    <source>
        <dbReference type="EMBL" id="EIW85413.1"/>
    </source>
</evidence>
<dbReference type="OMA" id="MQQTEAD"/>
<comment type="function">
    <text evidence="1">Involved in the biogenesis of the 60S ribosomal subunit.</text>
</comment>
<evidence type="ECO:0000313" key="8">
    <source>
        <dbReference type="Proteomes" id="UP000053558"/>
    </source>
</evidence>
<name>A0A5M3N1Z8_CONPW</name>
<gene>
    <name evidence="7" type="ORF">CONPUDRAFT_118245</name>
</gene>
<dbReference type="GO" id="GO:0042273">
    <property type="term" value="P:ribosomal large subunit biogenesis"/>
    <property type="evidence" value="ECO:0007669"/>
    <property type="project" value="TreeGrafter"/>
</dbReference>
<dbReference type="InterPro" id="IPR019002">
    <property type="entry name" value="Ribosome_biogenesis_Nop16"/>
</dbReference>
<protein>
    <recommendedName>
        <fullName evidence="4">Nucleolar protein 16</fullName>
    </recommendedName>
</protein>
<evidence type="ECO:0000256" key="4">
    <source>
        <dbReference type="ARBA" id="ARBA00015522"/>
    </source>
</evidence>